<dbReference type="PANTHER" id="PTHR36974">
    <property type="entry name" value="MEMBRANE PROTEIN-RELATED"/>
    <property type="match status" value="1"/>
</dbReference>
<name>A0A0V8I3K4_9MICC</name>
<proteinExistence type="predicted"/>
<dbReference type="OrthoDB" id="3267646at2"/>
<keyword evidence="2" id="KW-1185">Reference proteome</keyword>
<evidence type="ECO:0008006" key="3">
    <source>
        <dbReference type="Google" id="ProtNLM"/>
    </source>
</evidence>
<reference evidence="1 2" key="1">
    <citation type="journal article" date="2014" name="Arch. Microbiol.">
        <title>Arthrobacter enclensis sp. nov., isolated from sediment sample.</title>
        <authorList>
            <person name="Dastager S.G."/>
            <person name="Liu Q."/>
            <person name="Tang S.K."/>
            <person name="Krishnamurthi S."/>
            <person name="Lee J.C."/>
            <person name="Li W.J."/>
        </authorList>
    </citation>
    <scope>NUCLEOTIDE SEQUENCE [LARGE SCALE GENOMIC DNA]</scope>
    <source>
        <strain evidence="1 2">NIO-1008</strain>
    </source>
</reference>
<dbReference type="PANTHER" id="PTHR36974:SF1">
    <property type="entry name" value="DOXX FAMILY MEMBRANE PROTEIN"/>
    <property type="match status" value="1"/>
</dbReference>
<organism evidence="1 2">
    <name type="scientific">Pseudarthrobacter enclensis</name>
    <dbReference type="NCBI Taxonomy" id="993070"/>
    <lineage>
        <taxon>Bacteria</taxon>
        <taxon>Bacillati</taxon>
        <taxon>Actinomycetota</taxon>
        <taxon>Actinomycetes</taxon>
        <taxon>Micrococcales</taxon>
        <taxon>Micrococcaceae</taxon>
        <taxon>Pseudarthrobacter</taxon>
    </lineage>
</organism>
<dbReference type="EMBL" id="LNQM01000013">
    <property type="protein sequence ID" value="KSU69367.1"/>
    <property type="molecule type" value="Genomic_DNA"/>
</dbReference>
<protein>
    <recommendedName>
        <fullName evidence="3">DoxX family protein</fullName>
    </recommendedName>
</protein>
<dbReference type="STRING" id="993070.AS031_19070"/>
<dbReference type="RefSeq" id="WP_058269745.1">
    <property type="nucleotide sequence ID" value="NZ_FMAZ01000012.1"/>
</dbReference>
<evidence type="ECO:0000313" key="2">
    <source>
        <dbReference type="Proteomes" id="UP000053199"/>
    </source>
</evidence>
<accession>A0A0V8I3K4</accession>
<dbReference type="AlphaFoldDB" id="A0A0V8I3K4"/>
<dbReference type="Proteomes" id="UP000053199">
    <property type="component" value="Unassembled WGS sequence"/>
</dbReference>
<sequence length="155" mass="16444">MPFPSSGRAARNLSAAAMSALLLASAGKHFRSPGFYRQVVPDWLCRQDAAAGDAAAPANRAYAVFSREEWIAVSGLLEAAAAVGILFPATRRTTATALSVLFTAFLAGHIDALRHAFGPEGTPRQRRIHAARLPLQAPLIAWAWSLRAAGPGSQR</sequence>
<comment type="caution">
    <text evidence="1">The sequence shown here is derived from an EMBL/GenBank/DDBJ whole genome shotgun (WGS) entry which is preliminary data.</text>
</comment>
<gene>
    <name evidence="1" type="ORF">AS031_19070</name>
</gene>
<evidence type="ECO:0000313" key="1">
    <source>
        <dbReference type="EMBL" id="KSU69367.1"/>
    </source>
</evidence>